<proteinExistence type="predicted"/>
<evidence type="ECO:0000313" key="2">
    <source>
        <dbReference type="Proteomes" id="UP001152561"/>
    </source>
</evidence>
<dbReference type="EMBL" id="JAJAGQ010000016">
    <property type="protein sequence ID" value="KAJ8540309.1"/>
    <property type="molecule type" value="Genomic_DNA"/>
</dbReference>
<reference evidence="2" key="1">
    <citation type="journal article" date="2023" name="Proc. Natl. Acad. Sci. U.S.A.">
        <title>Genomic and structural basis for evolution of tropane alkaloid biosynthesis.</title>
        <authorList>
            <person name="Wanga Y.-J."/>
            <person name="Taina T."/>
            <person name="Yua J.-Y."/>
            <person name="Lia J."/>
            <person name="Xua B."/>
            <person name="Chenc J."/>
            <person name="D'Auriad J.C."/>
            <person name="Huanga J.-P."/>
            <person name="Huanga S.-X."/>
        </authorList>
    </citation>
    <scope>NUCLEOTIDE SEQUENCE [LARGE SCALE GENOMIC DNA]</scope>
    <source>
        <strain evidence="2">cv. KIB-2019</strain>
    </source>
</reference>
<accession>A0A9Q1R4X3</accession>
<gene>
    <name evidence="1" type="ORF">K7X08_030228</name>
</gene>
<sequence length="67" mass="7519">MLVQVSSSKLLSFSQLMLGGKRGYVSESYDSEDSSWPYFASWNKNLYSSSRKVSDMAIRVAVSTEIL</sequence>
<organism evidence="1 2">
    <name type="scientific">Anisodus acutangulus</name>
    <dbReference type="NCBI Taxonomy" id="402998"/>
    <lineage>
        <taxon>Eukaryota</taxon>
        <taxon>Viridiplantae</taxon>
        <taxon>Streptophyta</taxon>
        <taxon>Embryophyta</taxon>
        <taxon>Tracheophyta</taxon>
        <taxon>Spermatophyta</taxon>
        <taxon>Magnoliopsida</taxon>
        <taxon>eudicotyledons</taxon>
        <taxon>Gunneridae</taxon>
        <taxon>Pentapetalae</taxon>
        <taxon>asterids</taxon>
        <taxon>lamiids</taxon>
        <taxon>Solanales</taxon>
        <taxon>Solanaceae</taxon>
        <taxon>Solanoideae</taxon>
        <taxon>Hyoscyameae</taxon>
        <taxon>Anisodus</taxon>
    </lineage>
</organism>
<dbReference type="Proteomes" id="UP001152561">
    <property type="component" value="Unassembled WGS sequence"/>
</dbReference>
<protein>
    <submittedName>
        <fullName evidence="1">Uncharacterized protein</fullName>
    </submittedName>
</protein>
<keyword evidence="2" id="KW-1185">Reference proteome</keyword>
<dbReference type="AlphaFoldDB" id="A0A9Q1R4X3"/>
<evidence type="ECO:0000313" key="1">
    <source>
        <dbReference type="EMBL" id="KAJ8540309.1"/>
    </source>
</evidence>
<comment type="caution">
    <text evidence="1">The sequence shown here is derived from an EMBL/GenBank/DDBJ whole genome shotgun (WGS) entry which is preliminary data.</text>
</comment>
<name>A0A9Q1R4X3_9SOLA</name>